<dbReference type="Proteomes" id="UP000046122">
    <property type="component" value="Unassembled WGS sequence"/>
</dbReference>
<gene>
    <name evidence="2" type="ORF">MPL3365_230158</name>
</gene>
<evidence type="ECO:0000256" key="1">
    <source>
        <dbReference type="SAM" id="Phobius"/>
    </source>
</evidence>
<accession>A0A090G4M0</accession>
<keyword evidence="1" id="KW-1133">Transmembrane helix</keyword>
<keyword evidence="1" id="KW-0472">Membrane</keyword>
<evidence type="ECO:0000313" key="3">
    <source>
        <dbReference type="Proteomes" id="UP000046122"/>
    </source>
</evidence>
<keyword evidence="1" id="KW-0812">Transmembrane</keyword>
<proteinExistence type="predicted"/>
<dbReference type="AlphaFoldDB" id="A0A090G4M0"/>
<organism evidence="2 3">
    <name type="scientific">Mesorhizobium plurifarium</name>
    <dbReference type="NCBI Taxonomy" id="69974"/>
    <lineage>
        <taxon>Bacteria</taxon>
        <taxon>Pseudomonadati</taxon>
        <taxon>Pseudomonadota</taxon>
        <taxon>Alphaproteobacteria</taxon>
        <taxon>Hyphomicrobiales</taxon>
        <taxon>Phyllobacteriaceae</taxon>
        <taxon>Mesorhizobium</taxon>
    </lineage>
</organism>
<protein>
    <submittedName>
        <fullName evidence="2">Uncharacterized protein</fullName>
    </submittedName>
</protein>
<evidence type="ECO:0000313" key="2">
    <source>
        <dbReference type="EMBL" id="CDX56320.1"/>
    </source>
</evidence>
<feature type="transmembrane region" description="Helical" evidence="1">
    <location>
        <begin position="35"/>
        <end position="52"/>
    </location>
</feature>
<sequence>MQLTTIKVGRNWLGDYSVRTIQPRECGHDLRHVEIWAGILGLAYLGALGLYFEMLSARKRLHVAASYGFGRHARSHTVKGKHTR</sequence>
<name>A0A090G4M0_MESPL</name>
<reference evidence="2 3" key="1">
    <citation type="submission" date="2014-08" db="EMBL/GenBank/DDBJ databases">
        <authorList>
            <person name="Moulin Lionel"/>
        </authorList>
    </citation>
    <scope>NUCLEOTIDE SEQUENCE [LARGE SCALE GENOMIC DNA]</scope>
</reference>
<dbReference type="EMBL" id="CCNE01000016">
    <property type="protein sequence ID" value="CDX56320.1"/>
    <property type="molecule type" value="Genomic_DNA"/>
</dbReference>